<dbReference type="InterPro" id="IPR027417">
    <property type="entry name" value="P-loop_NTPase"/>
</dbReference>
<evidence type="ECO:0000256" key="5">
    <source>
        <dbReference type="ARBA" id="ARBA00022840"/>
    </source>
</evidence>
<proteinExistence type="inferred from homology"/>
<protein>
    <recommendedName>
        <fullName evidence="6">PhoH-like protein</fullName>
    </recommendedName>
</protein>
<dbReference type="EMBL" id="MK301608">
    <property type="protein sequence ID" value="AZU99652.1"/>
    <property type="molecule type" value="Genomic_DNA"/>
</dbReference>
<reference evidence="8" key="1">
    <citation type="submission" date="2018-12" db="EMBL/GenBank/DDBJ databases">
        <title>Characterization of a N4-like bacteriophage infecting a coral-derived Vibrio strain.</title>
        <authorList>
            <person name="Huang S."/>
        </authorList>
    </citation>
    <scope>NUCLEOTIDE SEQUENCE [LARGE SCALE GENOMIC DNA]</scope>
</reference>
<dbReference type="Proteomes" id="UP000290131">
    <property type="component" value="Segment"/>
</dbReference>
<comment type="similarity">
    <text evidence="2">Belongs to the PhoH family.</text>
</comment>
<sequence length="223" mass="24989">MKTKQLQTTPTHQAYQLALHSRELYPTIAYGSAGTGKTYGALKAGIKMLQDKQIKRIIVTRPNVSFAQTNGFLPGTEREKMEPWVRPILQNLGKLGVNSGTVESWENNGTLLFYPLEFVQGMSFDDALIIVDECQNMTFDQLKVFLTRTGFNARVVLAGDIAQISPKFGNSGLAKLLHMVEVMGIPCQTIGFGREDIVRSEQCKMWIEAFEDYEAGLYPDKEE</sequence>
<comment type="subcellular location">
    <subcellularLocation>
        <location evidence="1">Cytoplasm</location>
    </subcellularLocation>
</comment>
<evidence type="ECO:0000256" key="1">
    <source>
        <dbReference type="ARBA" id="ARBA00004496"/>
    </source>
</evidence>
<evidence type="ECO:0000256" key="3">
    <source>
        <dbReference type="ARBA" id="ARBA00022490"/>
    </source>
</evidence>
<keyword evidence="5" id="KW-0067">ATP-binding</keyword>
<dbReference type="SUPFAM" id="SSF52540">
    <property type="entry name" value="P-loop containing nucleoside triphosphate hydrolases"/>
    <property type="match status" value="1"/>
</dbReference>
<organism evidence="8">
    <name type="scientific">Vibrio virus vB_VspP_SBP1</name>
    <dbReference type="NCBI Taxonomy" id="2500581"/>
    <lineage>
        <taxon>Viruses</taxon>
        <taxon>Duplodnaviria</taxon>
        <taxon>Heunggongvirae</taxon>
        <taxon>Uroviricota</taxon>
        <taxon>Caudoviricetes</taxon>
        <taxon>Schitoviridae</taxon>
        <taxon>Electravirus</taxon>
        <taxon>Electravirus Sbp1</taxon>
    </lineage>
</organism>
<dbReference type="InterPro" id="IPR003714">
    <property type="entry name" value="PhoH"/>
</dbReference>
<dbReference type="Gene3D" id="3.40.50.300">
    <property type="entry name" value="P-loop containing nucleotide triphosphate hydrolases"/>
    <property type="match status" value="1"/>
</dbReference>
<dbReference type="Pfam" id="PF02562">
    <property type="entry name" value="PhoH"/>
    <property type="match status" value="1"/>
</dbReference>
<keyword evidence="3" id="KW-0963">Cytoplasm</keyword>
<keyword evidence="4" id="KW-0547">Nucleotide-binding</keyword>
<dbReference type="PANTHER" id="PTHR30473">
    <property type="entry name" value="PROTEIN PHOH"/>
    <property type="match status" value="1"/>
</dbReference>
<name>A0A3T0IIK7_9CAUD</name>
<dbReference type="InterPro" id="IPR051451">
    <property type="entry name" value="PhoH2-like"/>
</dbReference>
<evidence type="ECO:0000259" key="7">
    <source>
        <dbReference type="Pfam" id="PF02562"/>
    </source>
</evidence>
<keyword evidence="9" id="KW-1185">Reference proteome</keyword>
<feature type="domain" description="PhoH-like protein" evidence="7">
    <location>
        <begin position="10"/>
        <end position="211"/>
    </location>
</feature>
<dbReference type="GO" id="GO:0005524">
    <property type="term" value="F:ATP binding"/>
    <property type="evidence" value="ECO:0007669"/>
    <property type="project" value="UniProtKB-KW"/>
</dbReference>
<evidence type="ECO:0000256" key="4">
    <source>
        <dbReference type="ARBA" id="ARBA00022741"/>
    </source>
</evidence>
<accession>A0A3T0IIK7</accession>
<evidence type="ECO:0000256" key="2">
    <source>
        <dbReference type="ARBA" id="ARBA00010393"/>
    </source>
</evidence>
<evidence type="ECO:0000313" key="8">
    <source>
        <dbReference type="EMBL" id="AZU99652.1"/>
    </source>
</evidence>
<evidence type="ECO:0000313" key="9">
    <source>
        <dbReference type="Proteomes" id="UP000290131"/>
    </source>
</evidence>
<evidence type="ECO:0000256" key="6">
    <source>
        <dbReference type="ARBA" id="ARBA00039970"/>
    </source>
</evidence>
<gene>
    <name evidence="8" type="ORF">SBP1_gp060</name>
</gene>
<dbReference type="PANTHER" id="PTHR30473:SF1">
    <property type="entry name" value="PHOH-LIKE PROTEIN"/>
    <property type="match status" value="1"/>
</dbReference>